<dbReference type="Pfam" id="PF07715">
    <property type="entry name" value="Plug"/>
    <property type="match status" value="1"/>
</dbReference>
<evidence type="ECO:0000256" key="3">
    <source>
        <dbReference type="ARBA" id="ARBA00022452"/>
    </source>
</evidence>
<dbReference type="OrthoDB" id="9764669at2"/>
<keyword evidence="4 10" id="KW-0812">Transmembrane</keyword>
<evidence type="ECO:0000256" key="6">
    <source>
        <dbReference type="ARBA" id="ARBA00023065"/>
    </source>
</evidence>
<feature type="domain" description="TonB-dependent receptor-like beta-barrel" evidence="13">
    <location>
        <begin position="180"/>
        <end position="606"/>
    </location>
</feature>
<evidence type="ECO:0000313" key="16">
    <source>
        <dbReference type="Proteomes" id="UP000294832"/>
    </source>
</evidence>
<reference evidence="15 16" key="1">
    <citation type="submission" date="2019-03" db="EMBL/GenBank/DDBJ databases">
        <title>Freshwater and sediment microbial communities from various areas in North America, analyzing microbe dynamics in response to fracking.</title>
        <authorList>
            <person name="Lamendella R."/>
        </authorList>
    </citation>
    <scope>NUCLEOTIDE SEQUENCE [LARGE SCALE GENOMIC DNA]</scope>
    <source>
        <strain evidence="15 16">74A</strain>
    </source>
</reference>
<dbReference type="Pfam" id="PF00593">
    <property type="entry name" value="TonB_dep_Rec_b-barrel"/>
    <property type="match status" value="1"/>
</dbReference>
<dbReference type="PANTHER" id="PTHR30069:SF53">
    <property type="entry name" value="COLICIN I RECEPTOR-RELATED"/>
    <property type="match status" value="1"/>
</dbReference>
<dbReference type="Proteomes" id="UP000294832">
    <property type="component" value="Unassembled WGS sequence"/>
</dbReference>
<evidence type="ECO:0000256" key="10">
    <source>
        <dbReference type="PROSITE-ProRule" id="PRU01360"/>
    </source>
</evidence>
<evidence type="ECO:0000256" key="7">
    <source>
        <dbReference type="ARBA" id="ARBA00023077"/>
    </source>
</evidence>
<dbReference type="Gene3D" id="2.170.130.10">
    <property type="entry name" value="TonB-dependent receptor, plug domain"/>
    <property type="match status" value="1"/>
</dbReference>
<evidence type="ECO:0000256" key="5">
    <source>
        <dbReference type="ARBA" id="ARBA00022729"/>
    </source>
</evidence>
<comment type="subcellular location">
    <subcellularLocation>
        <location evidence="1 10">Cell outer membrane</location>
        <topology evidence="1 10">Multi-pass membrane protein</topology>
    </subcellularLocation>
</comment>
<proteinExistence type="inferred from homology"/>
<dbReference type="SUPFAM" id="SSF56935">
    <property type="entry name" value="Porins"/>
    <property type="match status" value="1"/>
</dbReference>
<keyword evidence="15" id="KW-0675">Receptor</keyword>
<evidence type="ECO:0000256" key="12">
    <source>
        <dbReference type="SAM" id="SignalP"/>
    </source>
</evidence>
<dbReference type="GO" id="GO:0009279">
    <property type="term" value="C:cell outer membrane"/>
    <property type="evidence" value="ECO:0007669"/>
    <property type="project" value="UniProtKB-SubCell"/>
</dbReference>
<evidence type="ECO:0000256" key="1">
    <source>
        <dbReference type="ARBA" id="ARBA00004571"/>
    </source>
</evidence>
<evidence type="ECO:0000256" key="9">
    <source>
        <dbReference type="ARBA" id="ARBA00023237"/>
    </source>
</evidence>
<keyword evidence="2 10" id="KW-0813">Transport</keyword>
<dbReference type="RefSeq" id="WP_133037712.1">
    <property type="nucleotide sequence ID" value="NZ_SLWF01000002.1"/>
</dbReference>
<keyword evidence="16" id="KW-1185">Reference proteome</keyword>
<comment type="caution">
    <text evidence="15">The sequence shown here is derived from an EMBL/GenBank/DDBJ whole genome shotgun (WGS) entry which is preliminary data.</text>
</comment>
<keyword evidence="6" id="KW-0406">Ion transport</keyword>
<dbReference type="InterPro" id="IPR000531">
    <property type="entry name" value="Beta-barrel_TonB"/>
</dbReference>
<dbReference type="InterPro" id="IPR012910">
    <property type="entry name" value="Plug_dom"/>
</dbReference>
<evidence type="ECO:0000256" key="8">
    <source>
        <dbReference type="ARBA" id="ARBA00023136"/>
    </source>
</evidence>
<evidence type="ECO:0000313" key="15">
    <source>
        <dbReference type="EMBL" id="TCN90290.1"/>
    </source>
</evidence>
<accession>A0A4R2FK41</accession>
<feature type="chain" id="PRO_5020364457" evidence="12">
    <location>
        <begin position="24"/>
        <end position="635"/>
    </location>
</feature>
<evidence type="ECO:0000259" key="13">
    <source>
        <dbReference type="Pfam" id="PF00593"/>
    </source>
</evidence>
<keyword evidence="5 12" id="KW-0732">Signal</keyword>
<evidence type="ECO:0000256" key="11">
    <source>
        <dbReference type="RuleBase" id="RU003357"/>
    </source>
</evidence>
<organism evidence="15 16">
    <name type="scientific">Shewanella fodinae</name>
    <dbReference type="NCBI Taxonomy" id="552357"/>
    <lineage>
        <taxon>Bacteria</taxon>
        <taxon>Pseudomonadati</taxon>
        <taxon>Pseudomonadota</taxon>
        <taxon>Gammaproteobacteria</taxon>
        <taxon>Alteromonadales</taxon>
        <taxon>Shewanellaceae</taxon>
        <taxon>Shewanella</taxon>
    </lineage>
</organism>
<dbReference type="Gene3D" id="2.40.170.20">
    <property type="entry name" value="TonB-dependent receptor, beta-barrel domain"/>
    <property type="match status" value="1"/>
</dbReference>
<feature type="domain" description="TonB-dependent receptor plug" evidence="14">
    <location>
        <begin position="43"/>
        <end position="150"/>
    </location>
</feature>
<keyword evidence="8 10" id="KW-0472">Membrane</keyword>
<dbReference type="GO" id="GO:0015344">
    <property type="term" value="F:siderophore uptake transmembrane transporter activity"/>
    <property type="evidence" value="ECO:0007669"/>
    <property type="project" value="TreeGrafter"/>
</dbReference>
<dbReference type="InterPro" id="IPR037066">
    <property type="entry name" value="Plug_dom_sf"/>
</dbReference>
<evidence type="ECO:0000259" key="14">
    <source>
        <dbReference type="Pfam" id="PF07715"/>
    </source>
</evidence>
<keyword evidence="3 10" id="KW-1134">Transmembrane beta strand</keyword>
<evidence type="ECO:0000256" key="4">
    <source>
        <dbReference type="ARBA" id="ARBA00022692"/>
    </source>
</evidence>
<evidence type="ECO:0000256" key="2">
    <source>
        <dbReference type="ARBA" id="ARBA00022448"/>
    </source>
</evidence>
<comment type="similarity">
    <text evidence="10 11">Belongs to the TonB-dependent receptor family.</text>
</comment>
<dbReference type="InterPro" id="IPR036942">
    <property type="entry name" value="Beta-barrel_TonB_sf"/>
</dbReference>
<dbReference type="EMBL" id="SLWF01000002">
    <property type="protein sequence ID" value="TCN90290.1"/>
    <property type="molecule type" value="Genomic_DNA"/>
</dbReference>
<dbReference type="InterPro" id="IPR039426">
    <property type="entry name" value="TonB-dep_rcpt-like"/>
</dbReference>
<dbReference type="PANTHER" id="PTHR30069">
    <property type="entry name" value="TONB-DEPENDENT OUTER MEMBRANE RECEPTOR"/>
    <property type="match status" value="1"/>
</dbReference>
<sequence>MQKGVTAQVLSVLALAVSSQLWADDGEMERMVITASAKDQQLSTAPASISVIDADEIKLLPVKDLGDVLRSSVGVSINTGTGGRNDIYIRGMGQGYVLMLINGKRVSSSNGLWRGGNFDITAIPVDAIARVEVVRGPMSALYGSDAVGGVINVITKQPDENWDLTLDTEYSAMTDGDGGDRTRSNLFGTGKLTDTLGMMFTAEKADQDTWNNDELTPGYDSIEERNTKKLYTSFNWQVADNQTLDLDYQCDNDKVPLTSYSATANREQKIERNTFSLTHKGEWGWGGSELMAYREKSQMYDYNTQYRLQPPLGRNIDETNTIFRGTAFFSALAQDWTVGGEYHKTEVDDIVQYPVTGGDSTEQHSLFIQDQLDFLEQFSLTWGGRYDDNQDYGSRFSPRAYLVFNAENGLVLKGGVGTAFRAPSLFESSPTFASVSCGGACNLTGNPDLDPETSVNYELSAMWSQPRYELSATVYHNRVKDLITVGAWDRVSPTRTYYNEDKVTLQGIELTGSVDLTEDLSLKGNYSYLDTETGTGEELTGRPRQTANLKLDWHVTDAFMLYAAGNYYGSHLNSSAERKSGYTLLDLGSSYQFNEHVKFRAGVTNVTNEEPAKDDEDSEIILPGCAVFVGLSLSL</sequence>
<dbReference type="GO" id="GO:0044718">
    <property type="term" value="P:siderophore transmembrane transport"/>
    <property type="evidence" value="ECO:0007669"/>
    <property type="project" value="TreeGrafter"/>
</dbReference>
<gene>
    <name evidence="15" type="ORF">EDC91_102207</name>
</gene>
<feature type="signal peptide" evidence="12">
    <location>
        <begin position="1"/>
        <end position="23"/>
    </location>
</feature>
<dbReference type="CDD" id="cd01347">
    <property type="entry name" value="ligand_gated_channel"/>
    <property type="match status" value="1"/>
</dbReference>
<name>A0A4R2FK41_9GAMM</name>
<dbReference type="PROSITE" id="PS52016">
    <property type="entry name" value="TONB_DEPENDENT_REC_3"/>
    <property type="match status" value="1"/>
</dbReference>
<dbReference type="AlphaFoldDB" id="A0A4R2FK41"/>
<keyword evidence="9 10" id="KW-0998">Cell outer membrane</keyword>
<keyword evidence="7 11" id="KW-0798">TonB box</keyword>
<protein>
    <submittedName>
        <fullName evidence="15">Outer membrane receptor for ferrienterochelin and colicins</fullName>
    </submittedName>
</protein>